<dbReference type="OrthoDB" id="9812221at2"/>
<dbReference type="PROSITE" id="PS50850">
    <property type="entry name" value="MFS"/>
    <property type="match status" value="1"/>
</dbReference>
<evidence type="ECO:0000256" key="3">
    <source>
        <dbReference type="ARBA" id="ARBA00022475"/>
    </source>
</evidence>
<dbReference type="InterPro" id="IPR020846">
    <property type="entry name" value="MFS_dom"/>
</dbReference>
<reference evidence="7 8" key="1">
    <citation type="journal article" date="2014" name="Genome Announc.">
        <title>Comparative Genome Analysis of Two Isolates of the Fish Pathogen Piscirickettsia salmonis from Different Hosts Reveals Major Differences in Virulence-Associated Secretion Systems.</title>
        <authorList>
            <person name="Bohle H."/>
            <person name="Henriquez P."/>
            <person name="Grothusen H."/>
            <person name="Navas E."/>
            <person name="Sandoval A."/>
            <person name="Bustamante F."/>
            <person name="Bustos P."/>
            <person name="Mancilla M."/>
        </authorList>
    </citation>
    <scope>NUCLEOTIDE SEQUENCE [LARGE SCALE GENOMIC DNA]</scope>
    <source>
        <strain evidence="8">B1-32597</strain>
    </source>
</reference>
<dbReference type="GO" id="GO:0022857">
    <property type="term" value="F:transmembrane transporter activity"/>
    <property type="evidence" value="ECO:0007669"/>
    <property type="project" value="InterPro"/>
</dbReference>
<dbReference type="PANTHER" id="PTHR42718:SF46">
    <property type="entry name" value="BLR6921 PROTEIN"/>
    <property type="match status" value="1"/>
</dbReference>
<dbReference type="PROSITE" id="PS00216">
    <property type="entry name" value="SUGAR_TRANSPORT_1"/>
    <property type="match status" value="1"/>
</dbReference>
<dbReference type="CDD" id="cd17321">
    <property type="entry name" value="MFS_MMR_MDR_like"/>
    <property type="match status" value="1"/>
</dbReference>
<gene>
    <name evidence="7" type="ORF">KU39_2206</name>
</gene>
<dbReference type="Proteomes" id="UP000029558">
    <property type="component" value="Chromosome"/>
</dbReference>
<keyword evidence="5" id="KW-1133">Transmembrane helix</keyword>
<evidence type="ECO:0000313" key="7">
    <source>
        <dbReference type="EMBL" id="ALB23386.1"/>
    </source>
</evidence>
<evidence type="ECO:0000256" key="4">
    <source>
        <dbReference type="ARBA" id="ARBA00022692"/>
    </source>
</evidence>
<comment type="subcellular location">
    <subcellularLocation>
        <location evidence="1">Cell membrane</location>
        <topology evidence="1">Multi-pass membrane protein</topology>
    </subcellularLocation>
</comment>
<dbReference type="PANTHER" id="PTHR42718">
    <property type="entry name" value="MAJOR FACILITATOR SUPERFAMILY MULTIDRUG TRANSPORTER MFSC"/>
    <property type="match status" value="1"/>
</dbReference>
<proteinExistence type="predicted"/>
<dbReference type="GO" id="GO:0005886">
    <property type="term" value="C:plasma membrane"/>
    <property type="evidence" value="ECO:0007669"/>
    <property type="project" value="UniProtKB-SubCell"/>
</dbReference>
<dbReference type="AlphaFoldDB" id="A0A1L6TDF5"/>
<protein>
    <submittedName>
        <fullName evidence="7">Major Facilitator Superfamily protein</fullName>
    </submittedName>
</protein>
<keyword evidence="3" id="KW-1003">Cell membrane</keyword>
<dbReference type="InterPro" id="IPR011701">
    <property type="entry name" value="MFS"/>
</dbReference>
<dbReference type="Gene3D" id="1.20.1720.10">
    <property type="entry name" value="Multidrug resistance protein D"/>
    <property type="match status" value="1"/>
</dbReference>
<dbReference type="EMBL" id="CP012508">
    <property type="protein sequence ID" value="ALB23386.1"/>
    <property type="molecule type" value="Genomic_DNA"/>
</dbReference>
<evidence type="ECO:0000256" key="5">
    <source>
        <dbReference type="ARBA" id="ARBA00022989"/>
    </source>
</evidence>
<dbReference type="InterPro" id="IPR036259">
    <property type="entry name" value="MFS_trans_sf"/>
</dbReference>
<keyword evidence="6" id="KW-0472">Membrane</keyword>
<dbReference type="Gene3D" id="1.20.1250.20">
    <property type="entry name" value="MFS general substrate transporter like domains"/>
    <property type="match status" value="1"/>
</dbReference>
<keyword evidence="4" id="KW-0812">Transmembrane</keyword>
<sequence length="481" mass="52315">MSNNINGHNNKWWILIGTAISGFMIGIDYTIVNMAIASIQTELTVNTNQLQWLMSGFGITFCAFLASMGKLADIVGRRRLLFIGISGFGLASLGAGFSNSIISLVIFRLLQGVFGAIILPAGMALTASAFPAKEQGRAMGIYNGILGLGLAFGPVFGGIILSFMSWHWIFFINIPIIIISLCICYFTIQGRDCKTDQEMDWLGIALIAATLMSFVYVVNQATITGWASSLVIYPFIASFVFLGIFITVEAKSNSPFLPMSLFSNRGFFLGATAYMIAAGFAWPIIFLVPLYLQQVLGYSVYSASIALIPMTLMTAILPPLTGKIYDHKGAFTCFILLATCLILSFLLFLTFTTQTHLTVLLLTFLLFGAAWGIGNGFATPLALSNLNNHQDVGVVNGAAITLLNISGVVSLSIITTVFHFGEQSWHHNHTHHTVSTQANKFAFTHGFHISIFYLAITAVIILIPTLYYAYSTTLNKATTLN</sequence>
<name>A0A1L6TDF5_PISSA</name>
<evidence type="ECO:0000256" key="1">
    <source>
        <dbReference type="ARBA" id="ARBA00004651"/>
    </source>
</evidence>
<dbReference type="InterPro" id="IPR005829">
    <property type="entry name" value="Sugar_transporter_CS"/>
</dbReference>
<dbReference type="RefSeq" id="WP_017377826.1">
    <property type="nucleotide sequence ID" value="NZ_CP012508.1"/>
</dbReference>
<evidence type="ECO:0000256" key="2">
    <source>
        <dbReference type="ARBA" id="ARBA00022448"/>
    </source>
</evidence>
<evidence type="ECO:0000256" key="6">
    <source>
        <dbReference type="ARBA" id="ARBA00023136"/>
    </source>
</evidence>
<organism evidence="7 8">
    <name type="scientific">Piscirickettsia salmonis</name>
    <dbReference type="NCBI Taxonomy" id="1238"/>
    <lineage>
        <taxon>Bacteria</taxon>
        <taxon>Pseudomonadati</taxon>
        <taxon>Pseudomonadota</taxon>
        <taxon>Gammaproteobacteria</taxon>
        <taxon>Thiotrichales</taxon>
        <taxon>Piscirickettsiaceae</taxon>
        <taxon>Piscirickettsia</taxon>
    </lineage>
</organism>
<evidence type="ECO:0000313" key="8">
    <source>
        <dbReference type="Proteomes" id="UP000029558"/>
    </source>
</evidence>
<dbReference type="SUPFAM" id="SSF103473">
    <property type="entry name" value="MFS general substrate transporter"/>
    <property type="match status" value="1"/>
</dbReference>
<accession>A0A1L6TDF5</accession>
<dbReference type="Pfam" id="PF07690">
    <property type="entry name" value="MFS_1"/>
    <property type="match status" value="1"/>
</dbReference>
<keyword evidence="2" id="KW-0813">Transport</keyword>